<gene>
    <name evidence="4" type="ORF">BSAL_91805</name>
</gene>
<sequence>MHHHRFQPLLIFASSMLIVVLGISVAMWTYRPTESLSVIWNVLLGAIVAVVATIVVAIRLFDRDRDGNARSSSAGGSDSSANHKKKSRSNELWSARVAEFCAWALQIAAIWGTLSAYSYVAATCYHTQVFYVPWIKGCVNTTERASATLRPSHFFHEDHRCPAIEYYCERSMYSFVVPAIFTAVILFRPRAILGHPTIASAPFAFAASRQVTSDAMDVDSESVFWSKLILICAFCIFGIAVKIALEREQRRRFRAYATLYHQLSQYVRHREALADFLDAKLPPILRSRLLNGNVSLDSSQLATCIMFDLAEYPTWCTRMMPLAAATSVAQLHDVISARSAAAGVEKIRAFGDVFVGASNLAVESPHHAALCCQLALQIFSDAFEFRAAFAAPLALRCGLHSGTLIGLVLGATYRRYDIFGDAIATASRVLDVTQGNQIVLTDTTAEEAQEFAIMAPRGDEQQQPGSQGGAATEITSPFTRRTHPLFVLTSLRKLVPTCEAYVALLQENVNHKERACRQKKQWATNMSRARDDALVEVAATLASDIPLHEIIVKSSQEDVRMLSASDSSRHESYVVPRIPTEGGRVDGVPPLPPPSLQHQQQQQRSPQQRATFEVVASKASSPQHLQAATKQRGPRSSLIPFDRPHQPLYDPTELRDYVVLHNSSTKMLEKAIQDSRLKQECGPLLKRFVLNLHELEFSLSYLRAADRVPYVVSLVALAMLYVTMIALSLYEAHYFPPQVEGLLNTTLIDLNRDLNDGGAVVGAILLAIAAAVSLGTACVVQLAPNFISENSMIMWLLACANCSFAYFGAAVSAPGVVGSDATYLFWFSITTLHFGSWNFSGLVLITVVSLGVFLAATNTITGTYLPIWTLPMLFIASTLNMYFDRNRERRLREMYRDLFLTKAASKAVEGEGHVRRSVLRATIPRPLMPLATDVASQGRLLTTSLTESIVMHIRLDTINEDVITSLMRQCDQKMVGLRRDGSALSQIATALLPGGIAASPVDPLGGSGRRFPPSEDSPSPRGANIAHALAAVEESSSIIETLLNSMTGTELAMVQIFGDDVTIAGPLEEEDTRGLPTGQPTRPPVGVGEELGGGNGGVEQGDGRATTSRKQNLEARVQRAAYDTMLLIAQLYRLQSRLRKHASMSSSVGTSASSPRGREDAELLETPLGESGNMQSSSHRTFGFSAVCVCDTIINVLANGEYPSYDLLGSASYFSRVLMQQLPQRGCIATERFVQYYQEEIRAAAAAEGIMIPNTMLGFAGRPEECSTAKFQTTTLPTNSGGSHDPPPPAVAASSSGSPPRVEGASGSLAVGSGSSPTTDGVGGGGGGEVDSDEWATTPAPQPRVGEVERWRVRGLGTLWVYPILPGLE</sequence>
<dbReference type="InterPro" id="IPR001054">
    <property type="entry name" value="A/G_cyclase"/>
</dbReference>
<feature type="region of interest" description="Disordered" evidence="1">
    <location>
        <begin position="1003"/>
        <end position="1022"/>
    </location>
</feature>
<feature type="compositionally biased region" description="Gly residues" evidence="1">
    <location>
        <begin position="1089"/>
        <end position="1100"/>
    </location>
</feature>
<dbReference type="Proteomes" id="UP000051952">
    <property type="component" value="Unassembled WGS sequence"/>
</dbReference>
<dbReference type="VEuPathDB" id="TriTrypDB:BSAL_91805"/>
<feature type="domain" description="Guanylate cyclase" evidence="3">
    <location>
        <begin position="303"/>
        <end position="430"/>
    </location>
</feature>
<keyword evidence="2" id="KW-1133">Transmembrane helix</keyword>
<feature type="compositionally biased region" description="Polar residues" evidence="1">
    <location>
        <begin position="618"/>
        <end position="629"/>
    </location>
</feature>
<dbReference type="Gene3D" id="3.30.70.1230">
    <property type="entry name" value="Nucleotide cyclase"/>
    <property type="match status" value="1"/>
</dbReference>
<evidence type="ECO:0000313" key="4">
    <source>
        <dbReference type="EMBL" id="CUG86156.1"/>
    </source>
</evidence>
<feature type="compositionally biased region" description="Polar residues" evidence="1">
    <location>
        <begin position="1273"/>
        <end position="1282"/>
    </location>
</feature>
<evidence type="ECO:0000313" key="5">
    <source>
        <dbReference type="Proteomes" id="UP000051952"/>
    </source>
</evidence>
<keyword evidence="2" id="KW-0472">Membrane</keyword>
<feature type="transmembrane region" description="Helical" evidence="2">
    <location>
        <begin position="863"/>
        <end position="883"/>
    </location>
</feature>
<evidence type="ECO:0000256" key="2">
    <source>
        <dbReference type="SAM" id="Phobius"/>
    </source>
</evidence>
<feature type="transmembrane region" description="Helical" evidence="2">
    <location>
        <begin position="759"/>
        <end position="780"/>
    </location>
</feature>
<dbReference type="SUPFAM" id="SSF55073">
    <property type="entry name" value="Nucleotide cyclase"/>
    <property type="match status" value="1"/>
</dbReference>
<feature type="compositionally biased region" description="Low complexity" evidence="1">
    <location>
        <begin position="596"/>
        <end position="609"/>
    </location>
</feature>
<feature type="transmembrane region" description="Helical" evidence="2">
    <location>
        <begin position="792"/>
        <end position="817"/>
    </location>
</feature>
<name>A0A0S4JCY9_BODSA</name>
<evidence type="ECO:0000259" key="3">
    <source>
        <dbReference type="PROSITE" id="PS50125"/>
    </source>
</evidence>
<feature type="region of interest" description="Disordered" evidence="1">
    <location>
        <begin position="1069"/>
        <end position="1111"/>
    </location>
</feature>
<feature type="transmembrane region" description="Helical" evidence="2">
    <location>
        <begin position="9"/>
        <end position="30"/>
    </location>
</feature>
<evidence type="ECO:0000256" key="1">
    <source>
        <dbReference type="SAM" id="MobiDB-lite"/>
    </source>
</evidence>
<feature type="transmembrane region" description="Helical" evidence="2">
    <location>
        <begin position="172"/>
        <end position="193"/>
    </location>
</feature>
<feature type="transmembrane region" description="Helical" evidence="2">
    <location>
        <begin position="708"/>
        <end position="730"/>
    </location>
</feature>
<feature type="region of interest" description="Disordered" evidence="1">
    <location>
        <begin position="1273"/>
        <end position="1346"/>
    </location>
</feature>
<reference evidence="5" key="1">
    <citation type="submission" date="2015-09" db="EMBL/GenBank/DDBJ databases">
        <authorList>
            <consortium name="Pathogen Informatics"/>
        </authorList>
    </citation>
    <scope>NUCLEOTIDE SEQUENCE [LARGE SCALE GENOMIC DNA]</scope>
    <source>
        <strain evidence="5">Lake Konstanz</strain>
    </source>
</reference>
<dbReference type="GO" id="GO:0004383">
    <property type="term" value="F:guanylate cyclase activity"/>
    <property type="evidence" value="ECO:0007669"/>
    <property type="project" value="TreeGrafter"/>
</dbReference>
<dbReference type="SMART" id="SM00044">
    <property type="entry name" value="CYCc"/>
    <property type="match status" value="1"/>
</dbReference>
<dbReference type="GO" id="GO:0019934">
    <property type="term" value="P:cGMP-mediated signaling"/>
    <property type="evidence" value="ECO:0007669"/>
    <property type="project" value="TreeGrafter"/>
</dbReference>
<dbReference type="CDD" id="cd07302">
    <property type="entry name" value="CHD"/>
    <property type="match status" value="1"/>
</dbReference>
<organism evidence="4 5">
    <name type="scientific">Bodo saltans</name>
    <name type="common">Flagellated protozoan</name>
    <dbReference type="NCBI Taxonomy" id="75058"/>
    <lineage>
        <taxon>Eukaryota</taxon>
        <taxon>Discoba</taxon>
        <taxon>Euglenozoa</taxon>
        <taxon>Kinetoplastea</taxon>
        <taxon>Metakinetoplastina</taxon>
        <taxon>Eubodonida</taxon>
        <taxon>Bodonidae</taxon>
        <taxon>Bodo</taxon>
    </lineage>
</organism>
<feature type="region of interest" description="Disordered" evidence="1">
    <location>
        <begin position="562"/>
        <end position="647"/>
    </location>
</feature>
<keyword evidence="2" id="KW-0812">Transmembrane</keyword>
<feature type="compositionally biased region" description="Low complexity" evidence="1">
    <location>
        <begin position="1291"/>
        <end position="1320"/>
    </location>
</feature>
<keyword evidence="5" id="KW-1185">Reference proteome</keyword>
<feature type="transmembrane region" description="Helical" evidence="2">
    <location>
        <begin position="224"/>
        <end position="245"/>
    </location>
</feature>
<dbReference type="PANTHER" id="PTHR45655:SF5">
    <property type="entry name" value="SOLUBLE GUANYLATE CYCLASE 89DA-RELATED"/>
    <property type="match status" value="1"/>
</dbReference>
<accession>A0A0S4JCY9</accession>
<feature type="transmembrane region" description="Helical" evidence="2">
    <location>
        <begin position="42"/>
        <end position="61"/>
    </location>
</feature>
<dbReference type="PANTHER" id="PTHR45655">
    <property type="entry name" value="GUANYLATE CYCLASE SOLUBLE SUBUNIT BETA-2"/>
    <property type="match status" value="1"/>
</dbReference>
<dbReference type="InterPro" id="IPR029787">
    <property type="entry name" value="Nucleotide_cyclase"/>
</dbReference>
<proteinExistence type="predicted"/>
<dbReference type="GO" id="GO:0070482">
    <property type="term" value="P:response to oxygen levels"/>
    <property type="evidence" value="ECO:0007669"/>
    <property type="project" value="TreeGrafter"/>
</dbReference>
<protein>
    <submittedName>
        <fullName evidence="4">Guanylate cyclase, putative</fullName>
    </submittedName>
</protein>
<feature type="transmembrane region" description="Helical" evidence="2">
    <location>
        <begin position="837"/>
        <end position="856"/>
    </location>
</feature>
<dbReference type="EMBL" id="CYKH01001249">
    <property type="protein sequence ID" value="CUG86156.1"/>
    <property type="molecule type" value="Genomic_DNA"/>
</dbReference>
<dbReference type="GO" id="GO:0008074">
    <property type="term" value="C:guanylate cyclase complex, soluble"/>
    <property type="evidence" value="ECO:0007669"/>
    <property type="project" value="TreeGrafter"/>
</dbReference>
<dbReference type="PROSITE" id="PS50125">
    <property type="entry name" value="GUANYLATE_CYCLASE_2"/>
    <property type="match status" value="1"/>
</dbReference>
<dbReference type="Pfam" id="PF00211">
    <property type="entry name" value="Guanylate_cyc"/>
    <property type="match status" value="1"/>
</dbReference>